<feature type="transmembrane region" description="Helical" evidence="1">
    <location>
        <begin position="35"/>
        <end position="55"/>
    </location>
</feature>
<dbReference type="OrthoDB" id="7564474at2"/>
<gene>
    <name evidence="3" type="ORF">BXY57_2083</name>
</gene>
<dbReference type="GO" id="GO:0080120">
    <property type="term" value="P:CAAX-box protein maturation"/>
    <property type="evidence" value="ECO:0007669"/>
    <property type="project" value="UniProtKB-ARBA"/>
</dbReference>
<reference evidence="3 4" key="1">
    <citation type="submission" date="2017-11" db="EMBL/GenBank/DDBJ databases">
        <title>Genomic Encyclopedia of Archaeal and Bacterial Type Strains, Phase II (KMG-II): From Individual Species to Whole Genera.</title>
        <authorList>
            <person name="Goeker M."/>
        </authorList>
    </citation>
    <scope>NUCLEOTIDE SEQUENCE [LARGE SCALE GENOMIC DNA]</scope>
    <source>
        <strain evidence="3 4">DSM 27268</strain>
    </source>
</reference>
<dbReference type="EMBL" id="PGFG01000001">
    <property type="protein sequence ID" value="PJJ76463.1"/>
    <property type="molecule type" value="Genomic_DNA"/>
</dbReference>
<dbReference type="PANTHER" id="PTHR39430:SF1">
    <property type="entry name" value="PROTEASE"/>
    <property type="match status" value="1"/>
</dbReference>
<keyword evidence="4" id="KW-1185">Reference proteome</keyword>
<proteinExistence type="predicted"/>
<name>A0A2M9CX44_9BACT</name>
<dbReference type="Proteomes" id="UP000230000">
    <property type="component" value="Unassembled WGS sequence"/>
</dbReference>
<comment type="caution">
    <text evidence="3">The sequence shown here is derived from an EMBL/GenBank/DDBJ whole genome shotgun (WGS) entry which is preliminary data.</text>
</comment>
<feature type="transmembrane region" description="Helical" evidence="1">
    <location>
        <begin position="6"/>
        <end position="23"/>
    </location>
</feature>
<dbReference type="GO" id="GO:0004175">
    <property type="term" value="F:endopeptidase activity"/>
    <property type="evidence" value="ECO:0007669"/>
    <property type="project" value="UniProtKB-ARBA"/>
</dbReference>
<dbReference type="AlphaFoldDB" id="A0A2M9CX44"/>
<evidence type="ECO:0000313" key="3">
    <source>
        <dbReference type="EMBL" id="PJJ76463.1"/>
    </source>
</evidence>
<feature type="transmembrane region" description="Helical" evidence="1">
    <location>
        <begin position="146"/>
        <end position="162"/>
    </location>
</feature>
<feature type="domain" description="CAAX prenyl protease 2/Lysostaphin resistance protein A-like" evidence="2">
    <location>
        <begin position="114"/>
        <end position="203"/>
    </location>
</feature>
<keyword evidence="1" id="KW-0812">Transmembrane</keyword>
<feature type="transmembrane region" description="Helical" evidence="1">
    <location>
        <begin position="174"/>
        <end position="200"/>
    </location>
</feature>
<dbReference type="InterPro" id="IPR003675">
    <property type="entry name" value="Rce1/LyrA-like_dom"/>
</dbReference>
<keyword evidence="3" id="KW-0645">Protease</keyword>
<dbReference type="GO" id="GO:0006508">
    <property type="term" value="P:proteolysis"/>
    <property type="evidence" value="ECO:0007669"/>
    <property type="project" value="UniProtKB-KW"/>
</dbReference>
<dbReference type="Pfam" id="PF02517">
    <property type="entry name" value="Rce1-like"/>
    <property type="match status" value="1"/>
</dbReference>
<organism evidence="3 4">
    <name type="scientific">Thermoflavifilum aggregans</name>
    <dbReference type="NCBI Taxonomy" id="454188"/>
    <lineage>
        <taxon>Bacteria</taxon>
        <taxon>Pseudomonadati</taxon>
        <taxon>Bacteroidota</taxon>
        <taxon>Chitinophagia</taxon>
        <taxon>Chitinophagales</taxon>
        <taxon>Chitinophagaceae</taxon>
        <taxon>Thermoflavifilum</taxon>
    </lineage>
</organism>
<keyword evidence="1" id="KW-0472">Membrane</keyword>
<keyword evidence="1" id="KW-1133">Transmembrane helix</keyword>
<evidence type="ECO:0000313" key="4">
    <source>
        <dbReference type="Proteomes" id="UP000230000"/>
    </source>
</evidence>
<feature type="transmembrane region" description="Helical" evidence="1">
    <location>
        <begin position="75"/>
        <end position="97"/>
    </location>
</feature>
<dbReference type="PANTHER" id="PTHR39430">
    <property type="entry name" value="MEMBRANE-ASSOCIATED PROTEASE-RELATED"/>
    <property type="match status" value="1"/>
</dbReference>
<evidence type="ECO:0000256" key="1">
    <source>
        <dbReference type="SAM" id="Phobius"/>
    </source>
</evidence>
<evidence type="ECO:0000259" key="2">
    <source>
        <dbReference type="Pfam" id="PF02517"/>
    </source>
</evidence>
<keyword evidence="3" id="KW-0378">Hydrolase</keyword>
<protein>
    <submittedName>
        <fullName evidence="3">CAAX prenyl protease-like protein</fullName>
    </submittedName>
</protein>
<feature type="transmembrane region" description="Helical" evidence="1">
    <location>
        <begin position="220"/>
        <end position="242"/>
    </location>
</feature>
<sequence length="256" mass="29399">MKKQSIYSLIVGFLVLFVLYHLAEYMIMFRNSAPGFLLMQALFFVAAYLIARWQFGKGLAVWGLLKNKNLVKQILVGLCVGATIYGVTFYLSILSGAEHVVQVLDTSSILKSYGLFVFGNFFSSFSEDILTRGYVFSHANQKMNEYIIILLSATIYLFNHIYRLDDGWETYTYLFLLGILLVIPLVKTGQIWTTGCIHWAGNCTFYFTHEVIKSSPGNGIISPNMILSGVMIIFIYVFYFFFKKFQRWLSVIHYQV</sequence>
<accession>A0A2M9CX44</accession>
<dbReference type="RefSeq" id="WP_100314936.1">
    <property type="nucleotide sequence ID" value="NZ_PGFG01000001.1"/>
</dbReference>